<comment type="caution">
    <text evidence="3">The sequence shown here is derived from an EMBL/GenBank/DDBJ whole genome shotgun (WGS) entry which is preliminary data.</text>
</comment>
<feature type="transmembrane region" description="Helical" evidence="1">
    <location>
        <begin position="205"/>
        <end position="231"/>
    </location>
</feature>
<feature type="transmembrane region" description="Helical" evidence="1">
    <location>
        <begin position="43"/>
        <end position="64"/>
    </location>
</feature>
<dbReference type="Proteomes" id="UP000521943">
    <property type="component" value="Unassembled WGS sequence"/>
</dbReference>
<dbReference type="AlphaFoldDB" id="A0A8H6M5J2"/>
<reference evidence="3 4" key="1">
    <citation type="submission" date="2020-07" db="EMBL/GenBank/DDBJ databases">
        <title>Comparative genomics of pyrophilous fungi reveals a link between fire events and developmental genes.</title>
        <authorList>
            <consortium name="DOE Joint Genome Institute"/>
            <person name="Steindorff A.S."/>
            <person name="Carver A."/>
            <person name="Calhoun S."/>
            <person name="Stillman K."/>
            <person name="Liu H."/>
            <person name="Lipzen A."/>
            <person name="Pangilinan J."/>
            <person name="Labutti K."/>
            <person name="Bruns T.D."/>
            <person name="Grigoriev I.V."/>
        </authorList>
    </citation>
    <scope>NUCLEOTIDE SEQUENCE [LARGE SCALE GENOMIC DNA]</scope>
    <source>
        <strain evidence="3 4">CBS 144469</strain>
    </source>
</reference>
<name>A0A8H6M5J2_9AGAR</name>
<feature type="transmembrane region" description="Helical" evidence="1">
    <location>
        <begin position="108"/>
        <end position="129"/>
    </location>
</feature>
<gene>
    <name evidence="3" type="ORF">DFP72DRAFT_900665</name>
</gene>
<feature type="domain" description="DUF6533" evidence="2">
    <location>
        <begin position="20"/>
        <end position="54"/>
    </location>
</feature>
<proteinExistence type="predicted"/>
<dbReference type="OrthoDB" id="2638860at2759"/>
<protein>
    <recommendedName>
        <fullName evidence="2">DUF6533 domain-containing protein</fullName>
    </recommendedName>
</protein>
<keyword evidence="4" id="KW-1185">Reference proteome</keyword>
<dbReference type="Pfam" id="PF20151">
    <property type="entry name" value="DUF6533"/>
    <property type="match status" value="1"/>
</dbReference>
<evidence type="ECO:0000256" key="1">
    <source>
        <dbReference type="SAM" id="Phobius"/>
    </source>
</evidence>
<keyword evidence="1" id="KW-0472">Membrane</keyword>
<dbReference type="EMBL" id="JACGCI010000037">
    <property type="protein sequence ID" value="KAF6753829.1"/>
    <property type="molecule type" value="Genomic_DNA"/>
</dbReference>
<feature type="transmembrane region" description="Helical" evidence="1">
    <location>
        <begin position="159"/>
        <end position="184"/>
    </location>
</feature>
<keyword evidence="1" id="KW-0812">Transmembrane</keyword>
<keyword evidence="1" id="KW-1133">Transmembrane helix</keyword>
<organism evidence="3 4">
    <name type="scientific">Ephemerocybe angulata</name>
    <dbReference type="NCBI Taxonomy" id="980116"/>
    <lineage>
        <taxon>Eukaryota</taxon>
        <taxon>Fungi</taxon>
        <taxon>Dikarya</taxon>
        <taxon>Basidiomycota</taxon>
        <taxon>Agaricomycotina</taxon>
        <taxon>Agaricomycetes</taxon>
        <taxon>Agaricomycetidae</taxon>
        <taxon>Agaricales</taxon>
        <taxon>Agaricineae</taxon>
        <taxon>Psathyrellaceae</taxon>
        <taxon>Ephemerocybe</taxon>
    </lineage>
</organism>
<accession>A0A8H6M5J2</accession>
<evidence type="ECO:0000313" key="3">
    <source>
        <dbReference type="EMBL" id="KAF6753829.1"/>
    </source>
</evidence>
<dbReference type="InterPro" id="IPR045340">
    <property type="entry name" value="DUF6533"/>
</dbReference>
<evidence type="ECO:0000313" key="4">
    <source>
        <dbReference type="Proteomes" id="UP000521943"/>
    </source>
</evidence>
<sequence>MAAELTAEAVQAIRVNTVSLDHAYTLPQEVRVIWPTRWTVPKVLIFAVRYGTIALALLELLWILPRDISEKGCKRIFKIVSLLEVSLSALGEVIIYIRVWAFAGRSRMALYCLSAQFIIVLVICLLLIVRSTSYAMVSTFAPLPGLSCIFQQGGSLYMAMAYVAMLYSVTTLTCVMTIVGMLRYRELGPLGGRRFGIVGQLYRGGLLYFFVLGALCTGNIVSNIAGCVAFTDIHCPCYSRIQIYLHSIIATRITFQLRQFSADGANYSPTHIDIQPASTNSNLGEIRL</sequence>
<feature type="transmembrane region" description="Helical" evidence="1">
    <location>
        <begin position="76"/>
        <end position="102"/>
    </location>
</feature>
<evidence type="ECO:0000259" key="2">
    <source>
        <dbReference type="Pfam" id="PF20151"/>
    </source>
</evidence>